<feature type="compositionally biased region" description="Basic and acidic residues" evidence="1">
    <location>
        <begin position="255"/>
        <end position="269"/>
    </location>
</feature>
<dbReference type="PANTHER" id="PTHR37507:SF2">
    <property type="entry name" value="SPORULATION PROTEIN YDCC"/>
    <property type="match status" value="1"/>
</dbReference>
<evidence type="ECO:0000256" key="1">
    <source>
        <dbReference type="SAM" id="MobiDB-lite"/>
    </source>
</evidence>
<dbReference type="RefSeq" id="WP_218594274.1">
    <property type="nucleotide sequence ID" value="NZ_JADQDE010000448.1"/>
</dbReference>
<reference evidence="2 3" key="1">
    <citation type="submission" date="2020-11" db="EMBL/GenBank/DDBJ databases">
        <title>Pseudonocardia abyssalis sp. nov. and Pseudonocardia oceani sp. nov., description and phylogenomic analysis of two novel actinomycetes isolated from the deep Southern Ocean.</title>
        <authorList>
            <person name="Parra J."/>
        </authorList>
    </citation>
    <scope>NUCLEOTIDE SEQUENCE [LARGE SCALE GENOMIC DNA]</scope>
    <source>
        <strain evidence="3">KRD185</strain>
    </source>
</reference>
<feature type="region of interest" description="Disordered" evidence="1">
    <location>
        <begin position="121"/>
        <end position="150"/>
    </location>
</feature>
<evidence type="ECO:0000313" key="3">
    <source>
        <dbReference type="Proteomes" id="UP000694300"/>
    </source>
</evidence>
<dbReference type="Proteomes" id="UP000694300">
    <property type="component" value="Unassembled WGS sequence"/>
</dbReference>
<dbReference type="PANTHER" id="PTHR37507">
    <property type="entry name" value="SPORULATION PROTEIN YDCC"/>
    <property type="match status" value="1"/>
</dbReference>
<sequence>MGTGRWTTGRTAAAGIAVAGVVGLGLLAAPAGAGAAPELPPVTPEDLVASVLAADPDAFAGTVELDNSLGLPALPGAPQAADGTSTARIWSNGEDGGRVQLPTSDGEKTFVTDGTTFWAYDSQERTVTQGTREDRPDGAGSPDGGDMADPTAAATEAIRTLQTSSVVTVDGTAEVAGRPAYELVLTPAPDERTLLREVRIAVDAEQRVPLRMTVLATGSSDPALQVGFTDLSFGAQDASLFTFTPPPGSTVQEPGADRPEGERPARPEGAEPTTVGEGWDTVVVAGVPADATAPQGDDEGDAPTDLRALGTPVSGAWGSGTLISTAVANAIVTDDGRVAAGAVPEQVLTEALAR</sequence>
<gene>
    <name evidence="2" type="ORF">I4I82_18820</name>
</gene>
<proteinExistence type="predicted"/>
<dbReference type="InterPro" id="IPR052944">
    <property type="entry name" value="Sporulation_related"/>
</dbReference>
<keyword evidence="2" id="KW-0449">Lipoprotein</keyword>
<comment type="caution">
    <text evidence="2">The sequence shown here is derived from an EMBL/GenBank/DDBJ whole genome shotgun (WGS) entry which is preliminary data.</text>
</comment>
<organism evidence="2 3">
    <name type="scientific">Pseudonocardia oceani</name>
    <dbReference type="NCBI Taxonomy" id="2792013"/>
    <lineage>
        <taxon>Bacteria</taxon>
        <taxon>Bacillati</taxon>
        <taxon>Actinomycetota</taxon>
        <taxon>Actinomycetes</taxon>
        <taxon>Pseudonocardiales</taxon>
        <taxon>Pseudonocardiaceae</taxon>
        <taxon>Pseudonocardia</taxon>
    </lineage>
</organism>
<evidence type="ECO:0000313" key="2">
    <source>
        <dbReference type="EMBL" id="MBW0129718.1"/>
    </source>
</evidence>
<accession>A0ABS6UCN3</accession>
<name>A0ABS6UCN3_9PSEU</name>
<protein>
    <submittedName>
        <fullName evidence="2">Outer membrane lipoprotein carrier protein LolA</fullName>
    </submittedName>
</protein>
<dbReference type="EMBL" id="JADQDF010000001">
    <property type="protein sequence ID" value="MBW0129718.1"/>
    <property type="molecule type" value="Genomic_DNA"/>
</dbReference>
<feature type="region of interest" description="Disordered" evidence="1">
    <location>
        <begin position="244"/>
        <end position="278"/>
    </location>
</feature>
<keyword evidence="3" id="KW-1185">Reference proteome</keyword>